<feature type="domain" description="Small ribosomal subunit protein uS10" evidence="4">
    <location>
        <begin position="16"/>
        <end position="110"/>
    </location>
</feature>
<keyword evidence="5" id="KW-0542">Nucleomorph</keyword>
<geneLocation type="nucleomorph" evidence="5"/>
<dbReference type="InterPro" id="IPR001848">
    <property type="entry name" value="Ribosomal_uS10"/>
</dbReference>
<dbReference type="GO" id="GO:0006412">
    <property type="term" value="P:translation"/>
    <property type="evidence" value="ECO:0007669"/>
    <property type="project" value="InterPro"/>
</dbReference>
<keyword evidence="3" id="KW-0687">Ribonucleoprotein</keyword>
<proteinExistence type="inferred from homology"/>
<evidence type="ECO:0000313" key="6">
    <source>
        <dbReference type="Proteomes" id="UP000243423"/>
    </source>
</evidence>
<dbReference type="GO" id="GO:0005840">
    <property type="term" value="C:ribosome"/>
    <property type="evidence" value="ECO:0007669"/>
    <property type="project" value="UniProtKB-KW"/>
</dbReference>
<name>F2HHS3_9CRYP</name>
<dbReference type="EMBL" id="CP002173">
    <property type="protein sequence ID" value="AEA38869.1"/>
    <property type="molecule type" value="Genomic_DNA"/>
</dbReference>
<keyword evidence="2 5" id="KW-0689">Ribosomal protein</keyword>
<reference evidence="5 6" key="1">
    <citation type="journal article" date="2011" name="Genome Biol. Evol.">
        <title>Complete nucleomorph genome sequence of the nonphotosynthetic alga Cryptomonas paramecium reveals a core nucleomorph gene set.</title>
        <authorList>
            <person name="Tanifuji G."/>
            <person name="Onodera N.T."/>
            <person name="Wheeler T.J."/>
            <person name="Dlutek M."/>
            <person name="Donaher N."/>
            <person name="Archibald J.M."/>
        </authorList>
    </citation>
    <scope>NUCLEOTIDE SEQUENCE [LARGE SCALE GENOMIC DNA]</scope>
    <source>
        <strain evidence="5 6">CCAP977/2A</strain>
    </source>
</reference>
<dbReference type="InterPro" id="IPR027486">
    <property type="entry name" value="Ribosomal_uS10_dom"/>
</dbReference>
<protein>
    <submittedName>
        <fullName evidence="5">40S ribosomal protein S20</fullName>
    </submittedName>
</protein>
<dbReference type="PANTHER" id="PTHR11700">
    <property type="entry name" value="30S RIBOSOMAL PROTEIN S10 FAMILY MEMBER"/>
    <property type="match status" value="1"/>
</dbReference>
<gene>
    <name evidence="5" type="primary">rps20</name>
    <name evidence="5" type="ORF">CPARA_2gp211</name>
</gene>
<dbReference type="GO" id="GO:1990904">
    <property type="term" value="C:ribonucleoprotein complex"/>
    <property type="evidence" value="ECO:0007669"/>
    <property type="project" value="UniProtKB-KW"/>
</dbReference>
<dbReference type="RefSeq" id="XP_003239767.1">
    <property type="nucleotide sequence ID" value="XM_003239719.1"/>
</dbReference>
<evidence type="ECO:0000313" key="5">
    <source>
        <dbReference type="EMBL" id="AEA38869.1"/>
    </source>
</evidence>
<dbReference type="Pfam" id="PF00338">
    <property type="entry name" value="Ribosomal_S10"/>
    <property type="match status" value="1"/>
</dbReference>
<accession>F2HHS3</accession>
<evidence type="ECO:0000256" key="2">
    <source>
        <dbReference type="ARBA" id="ARBA00022980"/>
    </source>
</evidence>
<dbReference type="HAMAP" id="MF_00508">
    <property type="entry name" value="Ribosomal_uS10"/>
    <property type="match status" value="1"/>
</dbReference>
<dbReference type="SMART" id="SM01403">
    <property type="entry name" value="Ribosomal_S10"/>
    <property type="match status" value="1"/>
</dbReference>
<dbReference type="Gene3D" id="3.30.70.600">
    <property type="entry name" value="Ribosomal protein S10 domain"/>
    <property type="match status" value="1"/>
</dbReference>
<dbReference type="PRINTS" id="PR00971">
    <property type="entry name" value="RIBOSOMALS10"/>
</dbReference>
<evidence type="ECO:0000256" key="3">
    <source>
        <dbReference type="ARBA" id="ARBA00023274"/>
    </source>
</evidence>
<evidence type="ECO:0000256" key="1">
    <source>
        <dbReference type="ARBA" id="ARBA00007102"/>
    </source>
</evidence>
<dbReference type="AlphaFoldDB" id="F2HHS3"/>
<comment type="similarity">
    <text evidence="1">Belongs to the universal ribosomal protein uS10 family.</text>
</comment>
<evidence type="ECO:0000259" key="4">
    <source>
        <dbReference type="SMART" id="SM01403"/>
    </source>
</evidence>
<dbReference type="Proteomes" id="UP000243423">
    <property type="component" value="Nucleomorph 2"/>
</dbReference>
<organism evidence="5 6">
    <name type="scientific">Cryptomonas paramaecium</name>
    <dbReference type="NCBI Taxonomy" id="2898"/>
    <lineage>
        <taxon>Eukaryota</taxon>
        <taxon>Cryptophyceae</taxon>
        <taxon>Cryptomonadales</taxon>
        <taxon>Cryptomonadaceae</taxon>
        <taxon>Cryptomonas</taxon>
    </lineage>
</organism>
<dbReference type="InterPro" id="IPR036838">
    <property type="entry name" value="Ribosomal_uS10_dom_sf"/>
</dbReference>
<dbReference type="GO" id="GO:0003735">
    <property type="term" value="F:structural constituent of ribosome"/>
    <property type="evidence" value="ECO:0007669"/>
    <property type="project" value="InterPro"/>
</dbReference>
<dbReference type="SUPFAM" id="SSF54999">
    <property type="entry name" value="Ribosomal protein S10"/>
    <property type="match status" value="1"/>
</dbReference>
<dbReference type="GeneID" id="10447274"/>
<sequence length="112" mass="12953">MNFKKKELPKQFQSVKITLTSRNSLLIEKIFHNILNNIKDKKIMNRGLTKIPTRTLTVTTRKSPCGEGTNTWDHFENKIYKRIVCLSYQDKIAAYIANINIESGIEVDVKVI</sequence>